<protein>
    <submittedName>
        <fullName evidence="1">Uncharacterized protein</fullName>
    </submittedName>
</protein>
<dbReference type="Proteomes" id="UP000187203">
    <property type="component" value="Unassembled WGS sequence"/>
</dbReference>
<dbReference type="AlphaFoldDB" id="A0A1R3HJE2"/>
<keyword evidence="2" id="KW-1185">Reference proteome</keyword>
<dbReference type="EMBL" id="AWUE01019989">
    <property type="protein sequence ID" value="OMO70476.1"/>
    <property type="molecule type" value="Genomic_DNA"/>
</dbReference>
<evidence type="ECO:0000313" key="2">
    <source>
        <dbReference type="Proteomes" id="UP000187203"/>
    </source>
</evidence>
<name>A0A1R3HJE2_9ROSI</name>
<reference evidence="2" key="1">
    <citation type="submission" date="2013-09" db="EMBL/GenBank/DDBJ databases">
        <title>Corchorus olitorius genome sequencing.</title>
        <authorList>
            <person name="Alam M."/>
            <person name="Haque M.S."/>
            <person name="Islam M.S."/>
            <person name="Emdad E.M."/>
            <person name="Islam M.M."/>
            <person name="Ahmed B."/>
            <person name="Halim A."/>
            <person name="Hossen Q.M.M."/>
            <person name="Hossain M.Z."/>
            <person name="Ahmed R."/>
            <person name="Khan M.M."/>
            <person name="Islam R."/>
            <person name="Rashid M.M."/>
            <person name="Khan S.A."/>
            <person name="Rahman M.S."/>
            <person name="Alam M."/>
            <person name="Yahiya A.S."/>
            <person name="Khan M.S."/>
            <person name="Azam M.S."/>
            <person name="Haque T."/>
            <person name="Lashkar M.Z.H."/>
            <person name="Akhand A.I."/>
            <person name="Morshed G."/>
            <person name="Roy S."/>
            <person name="Uddin K.S."/>
            <person name="Rabeya T."/>
            <person name="Hossain A.S."/>
            <person name="Chowdhury A."/>
            <person name="Snigdha A.R."/>
            <person name="Mortoza M.S."/>
            <person name="Matin S.A."/>
            <person name="Hoque S.M.E."/>
            <person name="Islam M.K."/>
            <person name="Roy D.K."/>
            <person name="Haider R."/>
            <person name="Moosa M.M."/>
            <person name="Elias S.M."/>
            <person name="Hasan A.M."/>
            <person name="Jahan S."/>
            <person name="Shafiuddin M."/>
            <person name="Mahmood N."/>
            <person name="Shommy N.S."/>
        </authorList>
    </citation>
    <scope>NUCLEOTIDE SEQUENCE [LARGE SCALE GENOMIC DNA]</scope>
    <source>
        <strain evidence="2">cv. O-4</strain>
    </source>
</reference>
<comment type="caution">
    <text evidence="1">The sequence shown here is derived from an EMBL/GenBank/DDBJ whole genome shotgun (WGS) entry which is preliminary data.</text>
</comment>
<evidence type="ECO:0000313" key="1">
    <source>
        <dbReference type="EMBL" id="OMO70476.1"/>
    </source>
</evidence>
<organism evidence="1 2">
    <name type="scientific">Corchorus olitorius</name>
    <dbReference type="NCBI Taxonomy" id="93759"/>
    <lineage>
        <taxon>Eukaryota</taxon>
        <taxon>Viridiplantae</taxon>
        <taxon>Streptophyta</taxon>
        <taxon>Embryophyta</taxon>
        <taxon>Tracheophyta</taxon>
        <taxon>Spermatophyta</taxon>
        <taxon>Magnoliopsida</taxon>
        <taxon>eudicotyledons</taxon>
        <taxon>Gunneridae</taxon>
        <taxon>Pentapetalae</taxon>
        <taxon>rosids</taxon>
        <taxon>malvids</taxon>
        <taxon>Malvales</taxon>
        <taxon>Malvaceae</taxon>
        <taxon>Grewioideae</taxon>
        <taxon>Apeibeae</taxon>
        <taxon>Corchorus</taxon>
    </lineage>
</organism>
<accession>A0A1R3HJE2</accession>
<proteinExistence type="predicted"/>
<gene>
    <name evidence="1" type="ORF">COLO4_28586</name>
</gene>
<sequence>MATSAVNNMQSEARKDLLLSYLGQEIKMVR</sequence>